<evidence type="ECO:0000256" key="2">
    <source>
        <dbReference type="ARBA" id="ARBA00022741"/>
    </source>
</evidence>
<name>A0ABS2XKW3_POLSP</name>
<comment type="similarity">
    <text evidence="4">Belongs to the Cob(I)alamin adenosyltransferase family.</text>
</comment>
<reference evidence="7" key="1">
    <citation type="journal article" date="2021" name="Cell">
        <title>Tracing the genetic footprints of vertebrate landing in non-teleost ray-finned fishes.</title>
        <authorList>
            <person name="Bi X."/>
            <person name="Wang K."/>
            <person name="Yang L."/>
            <person name="Pan H."/>
            <person name="Jiang H."/>
            <person name="Wei Q."/>
            <person name="Fang M."/>
            <person name="Yu H."/>
            <person name="Zhu C."/>
            <person name="Cai Y."/>
            <person name="He Y."/>
            <person name="Gan X."/>
            <person name="Zeng H."/>
            <person name="Yu D."/>
            <person name="Zhu Y."/>
            <person name="Jiang H."/>
            <person name="Qiu Q."/>
            <person name="Yang H."/>
            <person name="Zhang Y.E."/>
            <person name="Wang W."/>
            <person name="Zhu M."/>
            <person name="He S."/>
            <person name="Zhang G."/>
        </authorList>
    </citation>
    <scope>NUCLEOTIDE SEQUENCE</scope>
    <source>
        <strain evidence="7">Pddl_001</strain>
    </source>
</reference>
<dbReference type="PANTHER" id="PTHR12213:SF0">
    <property type="entry name" value="CORRINOID ADENOSYLTRANSFERASE MMAB"/>
    <property type="match status" value="1"/>
</dbReference>
<dbReference type="Proteomes" id="UP001166093">
    <property type="component" value="Unassembled WGS sequence"/>
</dbReference>
<proteinExistence type="inferred from homology"/>
<keyword evidence="1 4" id="KW-0808">Transferase</keyword>
<evidence type="ECO:0000256" key="5">
    <source>
        <dbReference type="SAM" id="MobiDB-lite"/>
    </source>
</evidence>
<evidence type="ECO:0000259" key="6">
    <source>
        <dbReference type="Pfam" id="PF01923"/>
    </source>
</evidence>
<feature type="compositionally biased region" description="Polar residues" evidence="5">
    <location>
        <begin position="218"/>
        <end position="227"/>
    </location>
</feature>
<dbReference type="InterPro" id="IPR016030">
    <property type="entry name" value="CblAdoTrfase-like"/>
</dbReference>
<evidence type="ECO:0000256" key="3">
    <source>
        <dbReference type="ARBA" id="ARBA00022840"/>
    </source>
</evidence>
<protein>
    <submittedName>
        <fullName evidence="7">MMAB protein</fullName>
    </submittedName>
</protein>
<evidence type="ECO:0000313" key="7">
    <source>
        <dbReference type="EMBL" id="MBN3274930.1"/>
    </source>
</evidence>
<evidence type="ECO:0000256" key="4">
    <source>
        <dbReference type="RuleBase" id="RU366026"/>
    </source>
</evidence>
<dbReference type="InterPro" id="IPR029499">
    <property type="entry name" value="PduO-typ"/>
</dbReference>
<organism evidence="7 8">
    <name type="scientific">Polyodon spathula</name>
    <name type="common">North American paddlefish</name>
    <name type="synonym">Squalus spathula</name>
    <dbReference type="NCBI Taxonomy" id="7913"/>
    <lineage>
        <taxon>Eukaryota</taxon>
        <taxon>Metazoa</taxon>
        <taxon>Chordata</taxon>
        <taxon>Craniata</taxon>
        <taxon>Vertebrata</taxon>
        <taxon>Euteleostomi</taxon>
        <taxon>Actinopterygii</taxon>
        <taxon>Chondrostei</taxon>
        <taxon>Acipenseriformes</taxon>
        <taxon>Polyodontidae</taxon>
        <taxon>Polyodon</taxon>
    </lineage>
</organism>
<feature type="non-terminal residue" evidence="7">
    <location>
        <position position="424"/>
    </location>
</feature>
<feature type="compositionally biased region" description="Polar residues" evidence="5">
    <location>
        <begin position="163"/>
        <end position="172"/>
    </location>
</feature>
<dbReference type="PANTHER" id="PTHR12213">
    <property type="entry name" value="CORRINOID ADENOSYLTRANSFERASE"/>
    <property type="match status" value="1"/>
</dbReference>
<keyword evidence="2 4" id="KW-0547">Nucleotide-binding</keyword>
<sequence length="424" mass="46325">MSVPVQSSTQVMASTLPPHRLPLFHYPTSEAASPEDTLNGKHSLDPLHSRAQTAPKINLGVSVEQEVGKETEGCGSSPGFLPKTRKGRHLDSSSHAHVPVYSYADEERTHTVELTPGSVEEKVSWGVRDGTGPSSHHSQVKQAGSVNHCAPTHSLTQDEDVSLTDSSPQPQHSGIHLESDGMLRSRAADARSQESGSLCGTRDFKGKLVMAEGEELSQRSPADNRTPLTLHREKRHTSSPDTVTHTPVLRSPFPAGARERSGCGARISDRFERQQEARLPWKERLHSTPTPTAAGCRTKGVDTRLIAVGKTKDMIQLLWGEAQSFLLAREFCVEQGHPFVGELDKIQSVLQDVGSNIATPVSSARDSHIKKTRFSEKPVSDLEHWIDKYTDQLPALTNFILPSGGKSSAALHLARAVCRRAERR</sequence>
<feature type="compositionally biased region" description="Polar residues" evidence="5">
    <location>
        <begin position="132"/>
        <end position="145"/>
    </location>
</feature>
<keyword evidence="8" id="KW-1185">Reference proteome</keyword>
<gene>
    <name evidence="7" type="primary">Mmab</name>
    <name evidence="7" type="ORF">GTO93_0016741</name>
</gene>
<comment type="caution">
    <text evidence="7">The sequence shown here is derived from an EMBL/GenBank/DDBJ whole genome shotgun (WGS) entry which is preliminary data.</text>
</comment>
<dbReference type="InterPro" id="IPR036451">
    <property type="entry name" value="CblAdoTrfase-like_sf"/>
</dbReference>
<evidence type="ECO:0000256" key="1">
    <source>
        <dbReference type="ARBA" id="ARBA00022679"/>
    </source>
</evidence>
<dbReference type="Gene3D" id="1.20.1200.10">
    <property type="entry name" value="Cobalamin adenosyltransferase-like"/>
    <property type="match status" value="1"/>
</dbReference>
<keyword evidence="3 4" id="KW-0067">ATP-binding</keyword>
<dbReference type="EMBL" id="JAAWVQ010045649">
    <property type="protein sequence ID" value="MBN3274930.1"/>
    <property type="molecule type" value="Genomic_DNA"/>
</dbReference>
<evidence type="ECO:0000313" key="8">
    <source>
        <dbReference type="Proteomes" id="UP001166093"/>
    </source>
</evidence>
<feature type="non-terminal residue" evidence="7">
    <location>
        <position position="1"/>
    </location>
</feature>
<accession>A0ABS2XKW3</accession>
<feature type="region of interest" description="Disordered" evidence="5">
    <location>
        <begin position="69"/>
        <end position="93"/>
    </location>
</feature>
<feature type="domain" description="Cobalamin adenosyltransferase-like" evidence="6">
    <location>
        <begin position="321"/>
        <end position="424"/>
    </location>
</feature>
<dbReference type="SUPFAM" id="SSF89028">
    <property type="entry name" value="Cobalamin adenosyltransferase-like"/>
    <property type="match status" value="1"/>
</dbReference>
<feature type="region of interest" description="Disordered" evidence="5">
    <location>
        <begin position="213"/>
        <end position="262"/>
    </location>
</feature>
<feature type="region of interest" description="Disordered" evidence="5">
    <location>
        <begin position="126"/>
        <end position="178"/>
    </location>
</feature>
<dbReference type="Pfam" id="PF01923">
    <property type="entry name" value="Cob_adeno_trans"/>
    <property type="match status" value="1"/>
</dbReference>